<sequence length="292" mass="32480">MDSRGIEPRTTPMLREYYTTKPQAQFDGRDGLLMTGERKQQVDQLFAKEMEAHSSALSTRSSSTLNTLIESPPSFCPSRVLTINAQGIHALRLPLPSRQTEIFIYNSDGTEVYISTRDKLCSGNATLSHPKRGSLTRTEYFFGPNRDPVVYLLQPSSDIPVEVIIAGKWTSRTMRIGMPGGKQFEWEYAKEKRADGQKVNLIVFRVVEEEKGKRKETSGHRIAQLVRGEDSRTPGTSRSSAGNGGELQIDEAALQSLELDEAVIVATCLMMLKKEIDRRRMIQLAIIGGGGS</sequence>
<evidence type="ECO:0000313" key="3">
    <source>
        <dbReference type="Proteomes" id="UP001227192"/>
    </source>
</evidence>
<proteinExistence type="predicted"/>
<comment type="caution">
    <text evidence="2">The sequence shown here is derived from an EMBL/GenBank/DDBJ whole genome shotgun (WGS) entry which is preliminary data.</text>
</comment>
<feature type="region of interest" description="Disordered" evidence="1">
    <location>
        <begin position="215"/>
        <end position="244"/>
    </location>
</feature>
<accession>A0AAI9XBI9</accession>
<gene>
    <name evidence="2" type="ORF">VN97_g1984</name>
</gene>
<name>A0AAI9XBI9_PENTH</name>
<evidence type="ECO:0000256" key="1">
    <source>
        <dbReference type="SAM" id="MobiDB-lite"/>
    </source>
</evidence>
<keyword evidence="3" id="KW-1185">Reference proteome</keyword>
<organism evidence="2 3">
    <name type="scientific">Penicillium thymicola</name>
    <dbReference type="NCBI Taxonomy" id="293382"/>
    <lineage>
        <taxon>Eukaryota</taxon>
        <taxon>Fungi</taxon>
        <taxon>Dikarya</taxon>
        <taxon>Ascomycota</taxon>
        <taxon>Pezizomycotina</taxon>
        <taxon>Eurotiomycetes</taxon>
        <taxon>Eurotiomycetidae</taxon>
        <taxon>Eurotiales</taxon>
        <taxon>Aspergillaceae</taxon>
        <taxon>Penicillium</taxon>
    </lineage>
</organism>
<dbReference type="AlphaFoldDB" id="A0AAI9XBI9"/>
<reference evidence="2" key="2">
    <citation type="journal article" date="2016" name="Fungal Biol.">
        <title>Ochratoxin A production by Penicillium thymicola.</title>
        <authorList>
            <person name="Nguyen H.D.T."/>
            <person name="McMullin D.R."/>
            <person name="Ponomareva E."/>
            <person name="Riley R."/>
            <person name="Pomraning K.R."/>
            <person name="Baker S.E."/>
            <person name="Seifert K.A."/>
        </authorList>
    </citation>
    <scope>NUCLEOTIDE SEQUENCE</scope>
    <source>
        <strain evidence="2">DAOM 180753</strain>
    </source>
</reference>
<reference evidence="2" key="1">
    <citation type="submission" date="2015-06" db="EMBL/GenBank/DDBJ databases">
        <authorList>
            <person name="Nguyen H."/>
        </authorList>
    </citation>
    <scope>NUCLEOTIDE SEQUENCE</scope>
    <source>
        <strain evidence="2">DAOM 180753</strain>
    </source>
</reference>
<protein>
    <submittedName>
        <fullName evidence="2">Uncharacterized protein</fullName>
    </submittedName>
</protein>
<dbReference type="EMBL" id="LACB01000036">
    <property type="protein sequence ID" value="KAJ9491246.1"/>
    <property type="molecule type" value="Genomic_DNA"/>
</dbReference>
<dbReference type="Proteomes" id="UP001227192">
    <property type="component" value="Unassembled WGS sequence"/>
</dbReference>
<evidence type="ECO:0000313" key="2">
    <source>
        <dbReference type="EMBL" id="KAJ9491246.1"/>
    </source>
</evidence>